<reference evidence="2" key="1">
    <citation type="submission" date="2023-03" db="EMBL/GenBank/DDBJ databases">
        <title>Massive genome expansion in bonnet fungi (Mycena s.s.) driven by repeated elements and novel gene families across ecological guilds.</title>
        <authorList>
            <consortium name="Lawrence Berkeley National Laboratory"/>
            <person name="Harder C.B."/>
            <person name="Miyauchi S."/>
            <person name="Viragh M."/>
            <person name="Kuo A."/>
            <person name="Thoen E."/>
            <person name="Andreopoulos B."/>
            <person name="Lu D."/>
            <person name="Skrede I."/>
            <person name="Drula E."/>
            <person name="Henrissat B."/>
            <person name="Morin E."/>
            <person name="Kohler A."/>
            <person name="Barry K."/>
            <person name="LaButti K."/>
            <person name="Morin E."/>
            <person name="Salamov A."/>
            <person name="Lipzen A."/>
            <person name="Mereny Z."/>
            <person name="Hegedus B."/>
            <person name="Baldrian P."/>
            <person name="Stursova M."/>
            <person name="Weitz H."/>
            <person name="Taylor A."/>
            <person name="Grigoriev I.V."/>
            <person name="Nagy L.G."/>
            <person name="Martin F."/>
            <person name="Kauserud H."/>
        </authorList>
    </citation>
    <scope>NUCLEOTIDE SEQUENCE</scope>
    <source>
        <strain evidence="2">CBHHK173m</strain>
    </source>
</reference>
<organism evidence="2 3">
    <name type="scientific">Mycena belliarum</name>
    <dbReference type="NCBI Taxonomy" id="1033014"/>
    <lineage>
        <taxon>Eukaryota</taxon>
        <taxon>Fungi</taxon>
        <taxon>Dikarya</taxon>
        <taxon>Basidiomycota</taxon>
        <taxon>Agaricomycotina</taxon>
        <taxon>Agaricomycetes</taxon>
        <taxon>Agaricomycetidae</taxon>
        <taxon>Agaricales</taxon>
        <taxon>Marasmiineae</taxon>
        <taxon>Mycenaceae</taxon>
        <taxon>Mycena</taxon>
    </lineage>
</organism>
<dbReference type="InterPro" id="IPR011333">
    <property type="entry name" value="SKP1/BTB/POZ_sf"/>
</dbReference>
<dbReference type="CDD" id="cd18186">
    <property type="entry name" value="BTB_POZ_ZBTB_KLHL-like"/>
    <property type="match status" value="1"/>
</dbReference>
<name>A0AAD6U6H1_9AGAR</name>
<evidence type="ECO:0000313" key="2">
    <source>
        <dbReference type="EMBL" id="KAJ7092814.1"/>
    </source>
</evidence>
<dbReference type="SUPFAM" id="SSF54695">
    <property type="entry name" value="POZ domain"/>
    <property type="match status" value="1"/>
</dbReference>
<dbReference type="EMBL" id="JARJCN010000017">
    <property type="protein sequence ID" value="KAJ7092814.1"/>
    <property type="molecule type" value="Genomic_DNA"/>
</dbReference>
<feature type="domain" description="BTB" evidence="1">
    <location>
        <begin position="43"/>
        <end position="116"/>
    </location>
</feature>
<dbReference type="PROSITE" id="PS50097">
    <property type="entry name" value="BTB"/>
    <property type="match status" value="1"/>
</dbReference>
<keyword evidence="3" id="KW-1185">Reference proteome</keyword>
<proteinExistence type="predicted"/>
<accession>A0AAD6U6H1</accession>
<dbReference type="Gene3D" id="3.30.710.10">
    <property type="entry name" value="Potassium Channel Kv1.1, Chain A"/>
    <property type="match status" value="1"/>
</dbReference>
<protein>
    <recommendedName>
        <fullName evidence="1">BTB domain-containing protein</fullName>
    </recommendedName>
</protein>
<dbReference type="AlphaFoldDB" id="A0AAD6U6H1"/>
<dbReference type="SMART" id="SM00225">
    <property type="entry name" value="BTB"/>
    <property type="match status" value="1"/>
</dbReference>
<comment type="caution">
    <text evidence="2">The sequence shown here is derived from an EMBL/GenBank/DDBJ whole genome shotgun (WGS) entry which is preliminary data.</text>
</comment>
<sequence>MLLDSDSDEPATTVMGAESQQVSLGVPVSGPPKKNSKYYMDDPMAIFLVENQLFKVHRHFLVEESEVFKWMFVCPSGGSEPEGHSNERPIPLPGVHAVELETLLDFFYTEKFQRYTACLRDWINLLAISTRFDFQRLRECAINAIDYSRWPQSWLIVIDPIEKIVLAERHDIPHWLRIAYVAICERGRPLEESEAEKIGYRKTILLARAREAIRNPQHDPPALTVSRPYSPGIGSPVWRALLDKTPVATRGHASPRVGRVSTHFTLVKDSGSLSGSRVVLRGVAWLFVYCNLL</sequence>
<gene>
    <name evidence="2" type="ORF">B0H15DRAFT_832572</name>
</gene>
<dbReference type="Proteomes" id="UP001222325">
    <property type="component" value="Unassembled WGS sequence"/>
</dbReference>
<evidence type="ECO:0000259" key="1">
    <source>
        <dbReference type="PROSITE" id="PS50097"/>
    </source>
</evidence>
<evidence type="ECO:0000313" key="3">
    <source>
        <dbReference type="Proteomes" id="UP001222325"/>
    </source>
</evidence>
<dbReference type="Pfam" id="PF00651">
    <property type="entry name" value="BTB"/>
    <property type="match status" value="1"/>
</dbReference>
<dbReference type="InterPro" id="IPR000210">
    <property type="entry name" value="BTB/POZ_dom"/>
</dbReference>